<evidence type="ECO:0000313" key="2">
    <source>
        <dbReference type="EMBL" id="BBI33060.1"/>
    </source>
</evidence>
<reference evidence="2 3" key="1">
    <citation type="submission" date="2019-01" db="EMBL/GenBank/DDBJ databases">
        <title>Complete genome sequence of Cohnella hallensis HS21 isolated from Korean fir (Abies koreana) rhizospheric soil.</title>
        <authorList>
            <person name="Jiang L."/>
            <person name="Kang S.W."/>
            <person name="Kim S."/>
            <person name="Jung J."/>
            <person name="Kim C.Y."/>
            <person name="Kim D.H."/>
            <person name="Kim S.W."/>
            <person name="Lee J."/>
        </authorList>
    </citation>
    <scope>NUCLEOTIDE SEQUENCE [LARGE SCALE GENOMIC DNA]</scope>
    <source>
        <strain evidence="2 3">HS21</strain>
    </source>
</reference>
<gene>
    <name evidence="2" type="ORF">KCTCHS21_24590</name>
</gene>
<name>A0A3T1D4M5_9BACL</name>
<dbReference type="Proteomes" id="UP000289856">
    <property type="component" value="Chromosome"/>
</dbReference>
<dbReference type="Pfam" id="PF11085">
    <property type="entry name" value="YqhR"/>
    <property type="match status" value="1"/>
</dbReference>
<feature type="transmembrane region" description="Helical" evidence="1">
    <location>
        <begin position="106"/>
        <end position="127"/>
    </location>
</feature>
<evidence type="ECO:0000313" key="3">
    <source>
        <dbReference type="Proteomes" id="UP000289856"/>
    </source>
</evidence>
<dbReference type="EMBL" id="AP019400">
    <property type="protein sequence ID" value="BBI33060.1"/>
    <property type="molecule type" value="Genomic_DNA"/>
</dbReference>
<dbReference type="InterPro" id="IPR024563">
    <property type="entry name" value="YqhR"/>
</dbReference>
<dbReference type="OrthoDB" id="2691442at2"/>
<protein>
    <recommendedName>
        <fullName evidence="4">Membrane protein YqhR</fullName>
    </recommendedName>
</protein>
<keyword evidence="1" id="KW-0812">Transmembrane</keyword>
<dbReference type="KEGG" id="cohn:KCTCHS21_24590"/>
<dbReference type="AlphaFoldDB" id="A0A3T1D4M5"/>
<feature type="transmembrane region" description="Helical" evidence="1">
    <location>
        <begin position="133"/>
        <end position="158"/>
    </location>
</feature>
<evidence type="ECO:0008006" key="4">
    <source>
        <dbReference type="Google" id="ProtNLM"/>
    </source>
</evidence>
<accession>A0A3T1D4M5</accession>
<dbReference type="RefSeq" id="WP_130608174.1">
    <property type="nucleotide sequence ID" value="NZ_AP019400.1"/>
</dbReference>
<proteinExistence type="predicted"/>
<evidence type="ECO:0000256" key="1">
    <source>
        <dbReference type="SAM" id="Phobius"/>
    </source>
</evidence>
<organism evidence="2 3">
    <name type="scientific">Cohnella abietis</name>
    <dbReference type="NCBI Taxonomy" id="2507935"/>
    <lineage>
        <taxon>Bacteria</taxon>
        <taxon>Bacillati</taxon>
        <taxon>Bacillota</taxon>
        <taxon>Bacilli</taxon>
        <taxon>Bacillales</taxon>
        <taxon>Paenibacillaceae</taxon>
        <taxon>Cohnella</taxon>
    </lineage>
</organism>
<feature type="transmembrane region" description="Helical" evidence="1">
    <location>
        <begin position="71"/>
        <end position="94"/>
    </location>
</feature>
<keyword evidence="1" id="KW-0472">Membrane</keyword>
<feature type="transmembrane region" description="Helical" evidence="1">
    <location>
        <begin position="21"/>
        <end position="41"/>
    </location>
</feature>
<sequence length="181" mass="19838">MAATEMRSKGQGKDSNSPKPTNFYLFSMKIGFFAGFIWGLVRWLSVGLNFTKVSQAFLLDPFVSRKLLNGWGWGVAGLAAFIIMSVIAALLYVLLLGRLQGPWPGLMFGAVWWGLLYAWAGPAVGAVPPLREIGWNSIVIDFCLFIVWGTFIGFSIAFELHNEAESEPANKTEQGSPQATS</sequence>
<keyword evidence="3" id="KW-1185">Reference proteome</keyword>
<keyword evidence="1" id="KW-1133">Transmembrane helix</keyword>